<dbReference type="GeneID" id="19402634"/>
<keyword evidence="1" id="KW-0472">Membrane</keyword>
<dbReference type="RefSeq" id="XP_008030029.1">
    <property type="nucleotide sequence ID" value="XM_008031838.1"/>
</dbReference>
<evidence type="ECO:0000313" key="3">
    <source>
        <dbReference type="Proteomes" id="UP000016935"/>
    </source>
</evidence>
<reference evidence="2 3" key="1">
    <citation type="journal article" date="2012" name="PLoS Pathog.">
        <title>Diverse lifestyles and strategies of plant pathogenesis encoded in the genomes of eighteen Dothideomycetes fungi.</title>
        <authorList>
            <person name="Ohm R.A."/>
            <person name="Feau N."/>
            <person name="Henrissat B."/>
            <person name="Schoch C.L."/>
            <person name="Horwitz B.A."/>
            <person name="Barry K.W."/>
            <person name="Condon B.J."/>
            <person name="Copeland A.C."/>
            <person name="Dhillon B."/>
            <person name="Glaser F."/>
            <person name="Hesse C.N."/>
            <person name="Kosti I."/>
            <person name="LaButti K."/>
            <person name="Lindquist E.A."/>
            <person name="Lucas S."/>
            <person name="Salamov A.A."/>
            <person name="Bradshaw R.E."/>
            <person name="Ciuffetti L."/>
            <person name="Hamelin R.C."/>
            <person name="Kema G.H.J."/>
            <person name="Lawrence C."/>
            <person name="Scott J.A."/>
            <person name="Spatafora J.W."/>
            <person name="Turgeon B.G."/>
            <person name="de Wit P.J.G.M."/>
            <person name="Zhong S."/>
            <person name="Goodwin S.B."/>
            <person name="Grigoriev I.V."/>
        </authorList>
    </citation>
    <scope>NUCLEOTIDE SEQUENCE [LARGE SCALE GENOMIC DNA]</scope>
    <source>
        <strain evidence="3">28A</strain>
    </source>
</reference>
<evidence type="ECO:0000313" key="2">
    <source>
        <dbReference type="EMBL" id="EOA81911.1"/>
    </source>
</evidence>
<accession>R0I940</accession>
<organism evidence="2 3">
    <name type="scientific">Exserohilum turcicum (strain 28A)</name>
    <name type="common">Northern leaf blight fungus</name>
    <name type="synonym">Setosphaeria turcica</name>
    <dbReference type="NCBI Taxonomy" id="671987"/>
    <lineage>
        <taxon>Eukaryota</taxon>
        <taxon>Fungi</taxon>
        <taxon>Dikarya</taxon>
        <taxon>Ascomycota</taxon>
        <taxon>Pezizomycotina</taxon>
        <taxon>Dothideomycetes</taxon>
        <taxon>Pleosporomycetidae</taxon>
        <taxon>Pleosporales</taxon>
        <taxon>Pleosporineae</taxon>
        <taxon>Pleosporaceae</taxon>
        <taxon>Exserohilum</taxon>
    </lineage>
</organism>
<dbReference type="Proteomes" id="UP000016935">
    <property type="component" value="Unassembled WGS sequence"/>
</dbReference>
<keyword evidence="1" id="KW-1133">Transmembrane helix</keyword>
<name>R0I940_EXST2</name>
<dbReference type="HOGENOM" id="CLU_2528888_0_0_1"/>
<keyword evidence="1" id="KW-0812">Transmembrane</keyword>
<dbReference type="STRING" id="671987.R0I940"/>
<protein>
    <submittedName>
        <fullName evidence="2">Uncharacterized protein</fullName>
    </submittedName>
</protein>
<proteinExistence type="predicted"/>
<gene>
    <name evidence="2" type="ORF">SETTUDRAFT_23171</name>
</gene>
<dbReference type="AlphaFoldDB" id="R0I940"/>
<feature type="transmembrane region" description="Helical" evidence="1">
    <location>
        <begin position="6"/>
        <end position="22"/>
    </location>
</feature>
<dbReference type="EMBL" id="KB908855">
    <property type="protein sequence ID" value="EOA81911.1"/>
    <property type="molecule type" value="Genomic_DNA"/>
</dbReference>
<keyword evidence="3" id="KW-1185">Reference proteome</keyword>
<reference evidence="2 3" key="2">
    <citation type="journal article" date="2013" name="PLoS Genet.">
        <title>Comparative genome structure, secondary metabolite, and effector coding capacity across Cochliobolus pathogens.</title>
        <authorList>
            <person name="Condon B.J."/>
            <person name="Leng Y."/>
            <person name="Wu D."/>
            <person name="Bushley K.E."/>
            <person name="Ohm R.A."/>
            <person name="Otillar R."/>
            <person name="Martin J."/>
            <person name="Schackwitz W."/>
            <person name="Grimwood J."/>
            <person name="MohdZainudin N."/>
            <person name="Xue C."/>
            <person name="Wang R."/>
            <person name="Manning V.A."/>
            <person name="Dhillon B."/>
            <person name="Tu Z.J."/>
            <person name="Steffenson B.J."/>
            <person name="Salamov A."/>
            <person name="Sun H."/>
            <person name="Lowry S."/>
            <person name="LaButti K."/>
            <person name="Han J."/>
            <person name="Copeland A."/>
            <person name="Lindquist E."/>
            <person name="Barry K."/>
            <person name="Schmutz J."/>
            <person name="Baker S.E."/>
            <person name="Ciuffetti L.M."/>
            <person name="Grigoriev I.V."/>
            <person name="Zhong S."/>
            <person name="Turgeon B.G."/>
        </authorList>
    </citation>
    <scope>NUCLEOTIDE SEQUENCE [LARGE SCALE GENOMIC DNA]</scope>
    <source>
        <strain evidence="3">28A</strain>
    </source>
</reference>
<evidence type="ECO:0000256" key="1">
    <source>
        <dbReference type="SAM" id="Phobius"/>
    </source>
</evidence>
<sequence>MTLPIYAAGIAVLAYFLYKLLYGTDTPHIKGLPEVPGLPLFGSLYELGTCHAKVAQGWAKKTCTGWAQKRWGLWVHSVVQKGAS</sequence>
<dbReference type="OrthoDB" id="1055148at2759"/>